<evidence type="ECO:0000313" key="3">
    <source>
        <dbReference type="Proteomes" id="UP000190637"/>
    </source>
</evidence>
<name>A0A1T4T4H6_9ACTN</name>
<reference evidence="2 3" key="1">
    <citation type="submission" date="2017-02" db="EMBL/GenBank/DDBJ databases">
        <authorList>
            <person name="Peterson S.W."/>
        </authorList>
    </citation>
    <scope>NUCLEOTIDE SEQUENCE [LARGE SCALE GENOMIC DNA]</scope>
    <source>
        <strain evidence="2 3">DSM 45154</strain>
    </source>
</reference>
<proteinExistence type="predicted"/>
<dbReference type="RefSeq" id="WP_078763700.1">
    <property type="nucleotide sequence ID" value="NZ_FUWS01000014.1"/>
</dbReference>
<protein>
    <submittedName>
        <fullName evidence="2">Uncharacterized protein</fullName>
    </submittedName>
</protein>
<dbReference type="Proteomes" id="UP000190637">
    <property type="component" value="Unassembled WGS sequence"/>
</dbReference>
<feature type="region of interest" description="Disordered" evidence="1">
    <location>
        <begin position="1"/>
        <end position="39"/>
    </location>
</feature>
<keyword evidence="3" id="KW-1185">Reference proteome</keyword>
<dbReference type="AlphaFoldDB" id="A0A1T4T4H6"/>
<evidence type="ECO:0000256" key="1">
    <source>
        <dbReference type="SAM" id="MobiDB-lite"/>
    </source>
</evidence>
<dbReference type="EMBL" id="FUWS01000014">
    <property type="protein sequence ID" value="SKA35336.1"/>
    <property type="molecule type" value="Genomic_DNA"/>
</dbReference>
<evidence type="ECO:0000313" key="2">
    <source>
        <dbReference type="EMBL" id="SKA35336.1"/>
    </source>
</evidence>
<organism evidence="2 3">
    <name type="scientific">Marinactinospora thermotolerans DSM 45154</name>
    <dbReference type="NCBI Taxonomy" id="1122192"/>
    <lineage>
        <taxon>Bacteria</taxon>
        <taxon>Bacillati</taxon>
        <taxon>Actinomycetota</taxon>
        <taxon>Actinomycetes</taxon>
        <taxon>Streptosporangiales</taxon>
        <taxon>Nocardiopsidaceae</taxon>
        <taxon>Marinactinospora</taxon>
    </lineage>
</organism>
<feature type="region of interest" description="Disordered" evidence="1">
    <location>
        <begin position="58"/>
        <end position="83"/>
    </location>
</feature>
<sequence>MQNIDRGMPVSSVPLGVKGSRPERSPSWNPHTSAPNITGRLGRLSTVAFTGDRTLPVSRNSSTSVVTDISPSMSGTRSITTSR</sequence>
<gene>
    <name evidence="2" type="ORF">SAMN02745673_04469</name>
</gene>
<accession>A0A1T4T4H6</accession>
<feature type="compositionally biased region" description="Polar residues" evidence="1">
    <location>
        <begin position="26"/>
        <end position="36"/>
    </location>
</feature>